<dbReference type="EMBL" id="OGTV01000069">
    <property type="protein sequence ID" value="SPB25135.1"/>
    <property type="molecule type" value="Genomic_DNA"/>
</dbReference>
<feature type="domain" description="Cas12f1-like TNB" evidence="1">
    <location>
        <begin position="1"/>
        <end position="65"/>
    </location>
</feature>
<protein>
    <recommendedName>
        <fullName evidence="1">Cas12f1-like TNB domain-containing protein</fullName>
    </recommendedName>
</protein>
<evidence type="ECO:0000259" key="1">
    <source>
        <dbReference type="Pfam" id="PF07282"/>
    </source>
</evidence>
<proteinExistence type="predicted"/>
<dbReference type="AlphaFoldDB" id="A0A2X0PF88"/>
<dbReference type="Pfam" id="PF07282">
    <property type="entry name" value="Cas12f1-like_TNB"/>
    <property type="match status" value="1"/>
</dbReference>
<reference evidence="2" key="1">
    <citation type="submission" date="2018-01" db="EMBL/GenBank/DDBJ databases">
        <authorList>
            <person name="Gaut B.S."/>
            <person name="Morton B.R."/>
            <person name="Clegg M.T."/>
            <person name="Duvall M.R."/>
        </authorList>
    </citation>
    <scope>NUCLEOTIDE SEQUENCE</scope>
    <source>
        <strain evidence="2">Lactobacillus helveticus</strain>
    </source>
</reference>
<accession>A0A2X0PF88</accession>
<organism evidence="2">
    <name type="scientific">Lactobacillus helveticus</name>
    <name type="common">Lactobacillus suntoryeus</name>
    <dbReference type="NCBI Taxonomy" id="1587"/>
    <lineage>
        <taxon>Bacteria</taxon>
        <taxon>Bacillati</taxon>
        <taxon>Bacillota</taxon>
        <taxon>Bacilli</taxon>
        <taxon>Lactobacillales</taxon>
        <taxon>Lactobacillaceae</taxon>
        <taxon>Lactobacillus</taxon>
    </lineage>
</organism>
<dbReference type="InterPro" id="IPR010095">
    <property type="entry name" value="Cas12f1-like_TNB"/>
</dbReference>
<sequence length="83" mass="9367">MFRQMLEYKCEWYGKKLIAVDPKNTSRICSKCGYNSGAKPLEIREWTCSKCQTKHDRDINAAVNILHKGSTKPTGQGLAMVTS</sequence>
<name>A0A2X0PF88_LACHE</name>
<gene>
    <name evidence="2" type="ORF">BDKNPLJD_01364</name>
</gene>
<evidence type="ECO:0000313" key="2">
    <source>
        <dbReference type="EMBL" id="SPB25135.1"/>
    </source>
</evidence>